<feature type="transmembrane region" description="Helical" evidence="1">
    <location>
        <begin position="5"/>
        <end position="28"/>
    </location>
</feature>
<keyword evidence="1" id="KW-0812">Transmembrane</keyword>
<feature type="transmembrane region" description="Helical" evidence="1">
    <location>
        <begin position="96"/>
        <end position="114"/>
    </location>
</feature>
<keyword evidence="1" id="KW-1133">Transmembrane helix</keyword>
<feature type="transmembrane region" description="Helical" evidence="1">
    <location>
        <begin position="70"/>
        <end position="90"/>
    </location>
</feature>
<keyword evidence="3" id="KW-1185">Reference proteome</keyword>
<dbReference type="EMBL" id="JAFBEC010000001">
    <property type="protein sequence ID" value="MBM7630961.1"/>
    <property type="molecule type" value="Genomic_DNA"/>
</dbReference>
<comment type="caution">
    <text evidence="2">The sequence shown here is derived from an EMBL/GenBank/DDBJ whole genome shotgun (WGS) entry which is preliminary data.</text>
</comment>
<accession>A0ABS2P730</accession>
<evidence type="ECO:0000313" key="3">
    <source>
        <dbReference type="Proteomes" id="UP000741863"/>
    </source>
</evidence>
<feature type="transmembrane region" description="Helical" evidence="1">
    <location>
        <begin position="40"/>
        <end position="58"/>
    </location>
</feature>
<evidence type="ECO:0000256" key="1">
    <source>
        <dbReference type="SAM" id="Phobius"/>
    </source>
</evidence>
<reference evidence="2 3" key="1">
    <citation type="submission" date="2021-01" db="EMBL/GenBank/DDBJ databases">
        <title>Genomic Encyclopedia of Type Strains, Phase IV (KMG-IV): sequencing the most valuable type-strain genomes for metagenomic binning, comparative biology and taxonomic classification.</title>
        <authorList>
            <person name="Goeker M."/>
        </authorList>
    </citation>
    <scope>NUCLEOTIDE SEQUENCE [LARGE SCALE GENOMIC DNA]</scope>
    <source>
        <strain evidence="2 3">DSM 25540</strain>
    </source>
</reference>
<dbReference type="Proteomes" id="UP000741863">
    <property type="component" value="Unassembled WGS sequence"/>
</dbReference>
<sequence>MFSKLVTAIGSCILLSVILSIPAFFSYYDEHVYSSFTDHFFIVSVYAMVMYLVIGIPLSYIADRFRYKQVAYLIMGAIIGLIIVVVVNVGGEPISVQVSFFIYSLLASWIFYIVQEALNRPIFNRNT</sequence>
<name>A0ABS2P730_9BACL</name>
<proteinExistence type="predicted"/>
<organism evidence="2 3">
    <name type="scientific">Geomicrobium sediminis</name>
    <dbReference type="NCBI Taxonomy" id="1347788"/>
    <lineage>
        <taxon>Bacteria</taxon>
        <taxon>Bacillati</taxon>
        <taxon>Bacillota</taxon>
        <taxon>Bacilli</taxon>
        <taxon>Bacillales</taxon>
        <taxon>Geomicrobium</taxon>
    </lineage>
</organism>
<keyword evidence="1" id="KW-0472">Membrane</keyword>
<gene>
    <name evidence="2" type="ORF">JOD17_000052</name>
</gene>
<protein>
    <submittedName>
        <fullName evidence="2">F0F1-type ATP synthase assembly protein I</fullName>
    </submittedName>
</protein>
<evidence type="ECO:0000313" key="2">
    <source>
        <dbReference type="EMBL" id="MBM7630961.1"/>
    </source>
</evidence>